<sequence length="414" mass="43688">MSRPFPQEAYAARIAFLVELAEHLHMYGTTGPRLEAAIEMVAHRLGLECEPWTNPTGMVLSFSDPMRPPGDSDATRVLRLPPGDNDLGRLCDVDRIAEDVLAGRLGLAEGHAALRALDRPLSRRQSAMQVMGFGLVAAGVGGLLRLPWLDIATAAVIGLVIGLLHVAARTRPRLREAGDAVSAMVAASIAILVAAWVAPLNLNTVIISALIVLMPGLTLTNAINELTSQHLISGTARFAGAVAIMIMLTVGTMVAMVAADMLGIEPQVRAWRPQPDWVEWCALAVTGFAFAVLFRAKARDYPLVAAAAATGYLVSRTAGQAWGAEFGIFLAALVITAAGNGYARWAWRPGAVVRVPGIILMVPGSASVRTLITSVQQQDLGAGQTAAMAVVNILLAIVAGLIFGNLLLPARRSL</sequence>
<keyword evidence="3 6" id="KW-1133">Transmembrane helix</keyword>
<dbReference type="EMBL" id="CP042218">
    <property type="protein sequence ID" value="QDW66325.1"/>
    <property type="molecule type" value="Genomic_DNA"/>
</dbReference>
<dbReference type="PANTHER" id="PTHR31082:SF4">
    <property type="entry name" value="PHEROMONE-REGULATED MEMBRANE PROTEIN 10"/>
    <property type="match status" value="1"/>
</dbReference>
<reference evidence="9 10" key="1">
    <citation type="submission" date="2019-07" db="EMBL/GenBank/DDBJ databases">
        <title>Full genome sequence of Luteimonas sp. Gr-4.</title>
        <authorList>
            <person name="Im W.-T."/>
        </authorList>
    </citation>
    <scope>NUCLEOTIDE SEQUENCE [LARGE SCALE GENOMIC DNA]</scope>
    <source>
        <strain evidence="9 10">Gr-4</strain>
    </source>
</reference>
<feature type="domain" description="Threonine/serine exporter-like N-terminal" evidence="7">
    <location>
        <begin position="16"/>
        <end position="256"/>
    </location>
</feature>
<feature type="transmembrane region" description="Helical" evidence="6">
    <location>
        <begin position="204"/>
        <end position="223"/>
    </location>
</feature>
<feature type="transmembrane region" description="Helical" evidence="6">
    <location>
        <begin position="355"/>
        <end position="375"/>
    </location>
</feature>
<evidence type="ECO:0000256" key="1">
    <source>
        <dbReference type="ARBA" id="ARBA00004141"/>
    </source>
</evidence>
<evidence type="ECO:0000256" key="6">
    <source>
        <dbReference type="SAM" id="Phobius"/>
    </source>
</evidence>
<evidence type="ECO:0000256" key="3">
    <source>
        <dbReference type="ARBA" id="ARBA00022989"/>
    </source>
</evidence>
<dbReference type="InterPro" id="IPR024528">
    <property type="entry name" value="ThrE_2"/>
</dbReference>
<evidence type="ECO:0000256" key="2">
    <source>
        <dbReference type="ARBA" id="ARBA00022692"/>
    </source>
</evidence>
<feature type="transmembrane region" description="Helical" evidence="6">
    <location>
        <begin position="151"/>
        <end position="168"/>
    </location>
</feature>
<dbReference type="Pfam" id="PF06738">
    <property type="entry name" value="ThrE"/>
    <property type="match status" value="1"/>
</dbReference>
<dbReference type="GO" id="GO:0022857">
    <property type="term" value="F:transmembrane transporter activity"/>
    <property type="evidence" value="ECO:0007669"/>
    <property type="project" value="InterPro"/>
</dbReference>
<proteinExistence type="inferred from homology"/>
<name>A0A518N307_9GAMM</name>
<keyword evidence="4 6" id="KW-0472">Membrane</keyword>
<evidence type="ECO:0000259" key="7">
    <source>
        <dbReference type="Pfam" id="PF06738"/>
    </source>
</evidence>
<dbReference type="OrthoDB" id="1490274at2"/>
<accession>A0A518N307</accession>
<organism evidence="9 10">
    <name type="scientific">Luteimonas granuli</name>
    <dbReference type="NCBI Taxonomy" id="1176533"/>
    <lineage>
        <taxon>Bacteria</taxon>
        <taxon>Pseudomonadati</taxon>
        <taxon>Pseudomonadota</taxon>
        <taxon>Gammaproteobacteria</taxon>
        <taxon>Lysobacterales</taxon>
        <taxon>Lysobacteraceae</taxon>
        <taxon>Luteimonas</taxon>
    </lineage>
</organism>
<evidence type="ECO:0000313" key="10">
    <source>
        <dbReference type="Proteomes" id="UP000316584"/>
    </source>
</evidence>
<dbReference type="PANTHER" id="PTHR31082">
    <property type="entry name" value="PHEROMONE-REGULATED MEMBRANE PROTEIN 10"/>
    <property type="match status" value="1"/>
</dbReference>
<dbReference type="GO" id="GO:0016020">
    <property type="term" value="C:membrane"/>
    <property type="evidence" value="ECO:0007669"/>
    <property type="project" value="UniProtKB-SubCell"/>
</dbReference>
<dbReference type="AlphaFoldDB" id="A0A518N307"/>
<dbReference type="InterPro" id="IPR051361">
    <property type="entry name" value="ThrE/Ser_Exporter"/>
</dbReference>
<gene>
    <name evidence="9" type="ORF">FPZ22_04955</name>
</gene>
<keyword evidence="2 6" id="KW-0812">Transmembrane</keyword>
<feature type="transmembrane region" description="Helical" evidence="6">
    <location>
        <begin position="235"/>
        <end position="257"/>
    </location>
</feature>
<comment type="subcellular location">
    <subcellularLocation>
        <location evidence="1">Membrane</location>
        <topology evidence="1">Multi-pass membrane protein</topology>
    </subcellularLocation>
</comment>
<dbReference type="RefSeq" id="WP_144890963.1">
    <property type="nucleotide sequence ID" value="NZ_CP042218.1"/>
</dbReference>
<feature type="transmembrane region" description="Helical" evidence="6">
    <location>
        <begin position="387"/>
        <end position="408"/>
    </location>
</feature>
<dbReference type="Pfam" id="PF12821">
    <property type="entry name" value="ThrE_2"/>
    <property type="match status" value="1"/>
</dbReference>
<evidence type="ECO:0000313" key="9">
    <source>
        <dbReference type="EMBL" id="QDW66325.1"/>
    </source>
</evidence>
<feature type="transmembrane region" description="Helical" evidence="6">
    <location>
        <begin position="180"/>
        <end position="198"/>
    </location>
</feature>
<protein>
    <submittedName>
        <fullName evidence="9">Threonine/serine exporter family protein</fullName>
    </submittedName>
</protein>
<comment type="similarity">
    <text evidence="5">Belongs to the ThrE exporter (TC 2.A.79) family.</text>
</comment>
<keyword evidence="10" id="KW-1185">Reference proteome</keyword>
<dbReference type="Proteomes" id="UP000316584">
    <property type="component" value="Chromosome"/>
</dbReference>
<evidence type="ECO:0000259" key="8">
    <source>
        <dbReference type="Pfam" id="PF12821"/>
    </source>
</evidence>
<dbReference type="KEGG" id="lug:FPZ22_04955"/>
<feature type="domain" description="Threonine/Serine exporter ThrE" evidence="8">
    <location>
        <begin position="284"/>
        <end position="404"/>
    </location>
</feature>
<feature type="transmembrane region" description="Helical" evidence="6">
    <location>
        <begin position="324"/>
        <end position="343"/>
    </location>
</feature>
<evidence type="ECO:0000256" key="5">
    <source>
        <dbReference type="ARBA" id="ARBA00034125"/>
    </source>
</evidence>
<dbReference type="InterPro" id="IPR010619">
    <property type="entry name" value="ThrE-like_N"/>
</dbReference>
<evidence type="ECO:0000256" key="4">
    <source>
        <dbReference type="ARBA" id="ARBA00023136"/>
    </source>
</evidence>